<dbReference type="VEuPathDB" id="VectorBase:AFUN016359"/>
<feature type="signal peptide" evidence="8">
    <location>
        <begin position="1"/>
        <end position="28"/>
    </location>
</feature>
<evidence type="ECO:0000256" key="3">
    <source>
        <dbReference type="ARBA" id="ARBA00022989"/>
    </source>
</evidence>
<evidence type="ECO:0000256" key="8">
    <source>
        <dbReference type="SAM" id="SignalP"/>
    </source>
</evidence>
<comment type="subcellular location">
    <subcellularLocation>
        <location evidence="1">Membrane</location>
        <topology evidence="1">Single-pass membrane protein</topology>
    </subcellularLocation>
</comment>
<evidence type="ECO:0000256" key="5">
    <source>
        <dbReference type="ARBA" id="ARBA00023157"/>
    </source>
</evidence>
<dbReference type="Pfam" id="PF07686">
    <property type="entry name" value="V-set"/>
    <property type="match status" value="1"/>
</dbReference>
<feature type="chain" id="PRO_5021287146" description="Ig-like domain-containing protein" evidence="8">
    <location>
        <begin position="29"/>
        <end position="1358"/>
    </location>
</feature>
<keyword evidence="3 7" id="KW-1133">Transmembrane helix</keyword>
<feature type="compositionally biased region" description="Low complexity" evidence="6">
    <location>
        <begin position="665"/>
        <end position="681"/>
    </location>
</feature>
<feature type="compositionally biased region" description="Low complexity" evidence="6">
    <location>
        <begin position="752"/>
        <end position="763"/>
    </location>
</feature>
<dbReference type="InterPro" id="IPR003598">
    <property type="entry name" value="Ig_sub2"/>
</dbReference>
<evidence type="ECO:0000313" key="10">
    <source>
        <dbReference type="EnsemblMetazoa" id="AFUN016359-PA"/>
    </source>
</evidence>
<dbReference type="PANTHER" id="PTHR23278:SF26">
    <property type="entry name" value="SIDESTEP III, ISOFORM O"/>
    <property type="match status" value="1"/>
</dbReference>
<feature type="region of interest" description="Disordered" evidence="6">
    <location>
        <begin position="790"/>
        <end position="896"/>
    </location>
</feature>
<dbReference type="InterPro" id="IPR013783">
    <property type="entry name" value="Ig-like_fold"/>
</dbReference>
<feature type="domain" description="Ig-like" evidence="9">
    <location>
        <begin position="262"/>
        <end position="356"/>
    </location>
</feature>
<keyword evidence="4 7" id="KW-0472">Membrane</keyword>
<dbReference type="Pfam" id="PF08205">
    <property type="entry name" value="C2-set_2"/>
    <property type="match status" value="1"/>
</dbReference>
<feature type="domain" description="Ig-like" evidence="9">
    <location>
        <begin position="39"/>
        <end position="151"/>
    </location>
</feature>
<feature type="region of interest" description="Disordered" evidence="6">
    <location>
        <begin position="1152"/>
        <end position="1193"/>
    </location>
</feature>
<feature type="compositionally biased region" description="Polar residues" evidence="6">
    <location>
        <begin position="792"/>
        <end position="805"/>
    </location>
</feature>
<dbReference type="VEuPathDB" id="VectorBase:AFUN2_001404"/>
<dbReference type="InterPro" id="IPR036179">
    <property type="entry name" value="Ig-like_dom_sf"/>
</dbReference>
<dbReference type="InterPro" id="IPR003599">
    <property type="entry name" value="Ig_sub"/>
</dbReference>
<keyword evidence="8" id="KW-0732">Signal</keyword>
<feature type="domain" description="Ig-like" evidence="9">
    <location>
        <begin position="361"/>
        <end position="451"/>
    </location>
</feature>
<feature type="compositionally biased region" description="Polar residues" evidence="6">
    <location>
        <begin position="876"/>
        <end position="887"/>
    </location>
</feature>
<dbReference type="Pfam" id="PF13927">
    <property type="entry name" value="Ig_3"/>
    <property type="match status" value="2"/>
</dbReference>
<feature type="compositionally biased region" description="Polar residues" evidence="6">
    <location>
        <begin position="1177"/>
        <end position="1193"/>
    </location>
</feature>
<evidence type="ECO:0000256" key="1">
    <source>
        <dbReference type="ARBA" id="ARBA00004167"/>
    </source>
</evidence>
<dbReference type="InterPro" id="IPR013106">
    <property type="entry name" value="Ig_V-set"/>
</dbReference>
<feature type="region of interest" description="Disordered" evidence="6">
    <location>
        <begin position="1262"/>
        <end position="1305"/>
    </location>
</feature>
<dbReference type="InterPro" id="IPR013162">
    <property type="entry name" value="CD80_C2-set"/>
</dbReference>
<dbReference type="EnsemblMetazoa" id="AFUN016359-RA">
    <property type="protein sequence ID" value="AFUN016359-PA"/>
    <property type="gene ID" value="AFUN016359"/>
</dbReference>
<feature type="compositionally biased region" description="Polar residues" evidence="6">
    <location>
        <begin position="1290"/>
        <end position="1301"/>
    </location>
</feature>
<feature type="region of interest" description="Disordered" evidence="6">
    <location>
        <begin position="616"/>
        <end position="769"/>
    </location>
</feature>
<sequence length="1358" mass="146304">MSSTRAAAAASGMLVVVMLVMLANLARAQIDWAEDDDDPVSTVTVEAVLGRTATLPCDIEPEELNDRVYMVLWFRESAGKPLYSYDVRGRQFSKALYWSETSAFGPRAYFVTISKPAALSVDNIQLDDEGVYRCRVDFQNSPTRNHRINLTVTVPPHQILVYDASGLDVTGAIGPLQEDDNLVLTCEVRGGRPEPTVTWLNGDEIMQTGGGISMGRHVTVNRLEIPKMTRSALNNTYKCQASNTKLVPPAERSIRVDMLLKPLSAALSSKPKQLISNQEYVMACNVEGSVPETDIKWMQNNRPFTKGKIKLINNSSMVSSVLSFRPHPDDDGTILKCEGSNPRLQNSVLEDSVIMNVLYPPQVTLSLGSTLNPDDIKEGDDVYFECHIKANPREHRITWSHDGLAVTQNVTSGVIISTRSLVLQRVGRFHSGSYACAAANDRGETQSDPVALKIHFAPVCISNSIMIVGASLDETVPVPCHVAADPLDVSFDWNFSNSGERFEVASGQFNLLQEFHSEGITQSRYDADEDNSETIYELLYTPKSEREYGTLACWAKNSIGKQVEPCLFQVVPAAKPAPLRNCTLRPYSTLMASGQHGQNASAASAASAYSYTYGDPPGTGSRHSGQHYRDTNYIGPQFVKDRNVPPDRRNVTVKFNQKNPNLPGAGSTPSASLRSSASKASGTVSNRRDRRNRTGGGLPSIRDADTARLTADGEDGDGGPGTGSKEPLSSPLLPPRPLPSQSTEMLRRRVSSAKSSSSSSSTSDEQNSRTNLLNTATAVLLGEGSSAAVLASSATGNDPTEQQRGSRLRRYTTGSANLRNTSLPRTANGRDSENTISSSNQRSYSLQHGDDRARGGNNYHSSANAAAASTPPIASQLRSKTIRHQSTPVPPSAASLSSYGGGFSGVYGATGHGTTSYGGNHHQHHQHQYASPADGGVGGGITASGVGANELQPTMMELECVAGYDGGLQQHFFLEAYDSRTRKLRLNITSALNDVPLFRIDLTELSPSEAYTPTLHLIAYSVNQKGRSEPTILEDIAINEAEKRTDGTEGFAILPFAALLTGALFTIGIAVLLVVVLAIRRKRDGHGGGLCDGKEKHIGMDITVTTPLEMGMGQQKYVVAYTLKQGVEKQPDILNAQKTGSASVQSIKDMGQKMGSPLGVRGPPAGTIYATPGGYDQQKSTPSSRQSTLKRTDASANSYCLLQQQQQQQQQQLSSTSKYPAELGEYEKPYTNYQHTLQYNHNPPPLVDPYAYKSSPLGAIPGEHQQTTGEPGVASNPGFEYRSSSRSSSGNLKQAATTLNGAGNPEYRYSGSEFVTDLLDFSSAPSPSSGSTVGATLTKTRNRQHIITDTLPGPESCV</sequence>
<protein>
    <recommendedName>
        <fullName evidence="9">Ig-like domain-containing protein</fullName>
    </recommendedName>
</protein>
<feature type="region of interest" description="Disordered" evidence="6">
    <location>
        <begin position="914"/>
        <end position="933"/>
    </location>
</feature>
<evidence type="ECO:0000256" key="4">
    <source>
        <dbReference type="ARBA" id="ARBA00023136"/>
    </source>
</evidence>
<accession>A0A1Y9HF28</accession>
<dbReference type="Gene3D" id="2.60.40.10">
    <property type="entry name" value="Immunoglobulins"/>
    <property type="match status" value="4"/>
</dbReference>
<feature type="compositionally biased region" description="Low complexity" evidence="6">
    <location>
        <begin position="861"/>
        <end position="875"/>
    </location>
</feature>
<proteinExistence type="predicted"/>
<feature type="compositionally biased region" description="Polar residues" evidence="6">
    <location>
        <begin position="812"/>
        <end position="825"/>
    </location>
</feature>
<evidence type="ECO:0000259" key="9">
    <source>
        <dbReference type="PROSITE" id="PS50835"/>
    </source>
</evidence>
<organism evidence="10">
    <name type="scientific">Anopheles funestus</name>
    <name type="common">African malaria mosquito</name>
    <dbReference type="NCBI Taxonomy" id="62324"/>
    <lineage>
        <taxon>Eukaryota</taxon>
        <taxon>Metazoa</taxon>
        <taxon>Ecdysozoa</taxon>
        <taxon>Arthropoda</taxon>
        <taxon>Hexapoda</taxon>
        <taxon>Insecta</taxon>
        <taxon>Pterygota</taxon>
        <taxon>Neoptera</taxon>
        <taxon>Endopterygota</taxon>
        <taxon>Diptera</taxon>
        <taxon>Nematocera</taxon>
        <taxon>Culicoidea</taxon>
        <taxon>Culicidae</taxon>
        <taxon>Anophelinae</taxon>
        <taxon>Anopheles</taxon>
    </lineage>
</organism>
<feature type="compositionally biased region" description="Basic and acidic residues" evidence="6">
    <location>
        <begin position="639"/>
        <end position="650"/>
    </location>
</feature>
<reference evidence="10" key="1">
    <citation type="submission" date="2020-05" db="UniProtKB">
        <authorList>
            <consortium name="EnsemblMetazoa"/>
        </authorList>
    </citation>
    <scope>IDENTIFICATION</scope>
    <source>
        <strain evidence="10">FUMOZ</strain>
    </source>
</reference>
<name>A0A1Y9HF28_ANOFN</name>
<dbReference type="GO" id="GO:0016020">
    <property type="term" value="C:membrane"/>
    <property type="evidence" value="ECO:0007669"/>
    <property type="project" value="UniProtKB-SubCell"/>
</dbReference>
<dbReference type="PANTHER" id="PTHR23278">
    <property type="entry name" value="SIDESTEP PROTEIN"/>
    <property type="match status" value="1"/>
</dbReference>
<dbReference type="SUPFAM" id="SSF48726">
    <property type="entry name" value="Immunoglobulin"/>
    <property type="match status" value="5"/>
</dbReference>
<evidence type="ECO:0000256" key="6">
    <source>
        <dbReference type="SAM" id="MobiDB-lite"/>
    </source>
</evidence>
<evidence type="ECO:0000256" key="7">
    <source>
        <dbReference type="SAM" id="Phobius"/>
    </source>
</evidence>
<keyword evidence="5" id="KW-1015">Disulfide bond</keyword>
<dbReference type="InterPro" id="IPR007110">
    <property type="entry name" value="Ig-like_dom"/>
</dbReference>
<evidence type="ECO:0000256" key="2">
    <source>
        <dbReference type="ARBA" id="ARBA00022692"/>
    </source>
</evidence>
<feature type="transmembrane region" description="Helical" evidence="7">
    <location>
        <begin position="1053"/>
        <end position="1079"/>
    </location>
</feature>
<feature type="compositionally biased region" description="Polar residues" evidence="6">
    <location>
        <begin position="834"/>
        <end position="846"/>
    </location>
</feature>
<keyword evidence="2 7" id="KW-0812">Transmembrane</keyword>
<feature type="domain" description="Ig-like" evidence="9">
    <location>
        <begin position="156"/>
        <end position="255"/>
    </location>
</feature>
<dbReference type="PROSITE" id="PS50835">
    <property type="entry name" value="IG_LIKE"/>
    <property type="match status" value="4"/>
</dbReference>
<dbReference type="CDD" id="cd00096">
    <property type="entry name" value="Ig"/>
    <property type="match status" value="1"/>
</dbReference>
<dbReference type="SMART" id="SM00409">
    <property type="entry name" value="IG"/>
    <property type="match status" value="3"/>
</dbReference>
<dbReference type="STRING" id="62324.A0A1Y9HF28"/>
<dbReference type="SMART" id="SM00408">
    <property type="entry name" value="IGc2"/>
    <property type="match status" value="3"/>
</dbReference>